<evidence type="ECO:0000256" key="1">
    <source>
        <dbReference type="ARBA" id="ARBA00004418"/>
    </source>
</evidence>
<name>A0A7C1FWP5_THERO</name>
<evidence type="ECO:0000256" key="3">
    <source>
        <dbReference type="ARBA" id="ARBA00022729"/>
    </source>
</evidence>
<keyword evidence="3 5" id="KW-0732">Signal</keyword>
<gene>
    <name evidence="7" type="ORF">ENP47_02955</name>
</gene>
<evidence type="ECO:0000256" key="5">
    <source>
        <dbReference type="SAM" id="SignalP"/>
    </source>
</evidence>
<feature type="chain" id="PRO_5043344111" evidence="5">
    <location>
        <begin position="28"/>
        <end position="389"/>
    </location>
</feature>
<dbReference type="AlphaFoldDB" id="A0A7C1FWP5"/>
<comment type="caution">
    <text evidence="7">The sequence shown here is derived from an EMBL/GenBank/DDBJ whole genome shotgun (WGS) entry which is preliminary data.</text>
</comment>
<evidence type="ECO:0000256" key="4">
    <source>
        <dbReference type="SAM" id="MobiDB-lite"/>
    </source>
</evidence>
<comment type="subcellular location">
    <subcellularLocation>
        <location evidence="1">Periplasm</location>
    </subcellularLocation>
</comment>
<evidence type="ECO:0000256" key="2">
    <source>
        <dbReference type="ARBA" id="ARBA00010742"/>
    </source>
</evidence>
<evidence type="ECO:0000259" key="6">
    <source>
        <dbReference type="Pfam" id="PF09084"/>
    </source>
</evidence>
<proteinExistence type="inferred from homology"/>
<dbReference type="InterPro" id="IPR015168">
    <property type="entry name" value="SsuA/THI5"/>
</dbReference>
<dbReference type="PANTHER" id="PTHR30024">
    <property type="entry name" value="ALIPHATIC SULFONATES-BINDING PROTEIN-RELATED"/>
    <property type="match status" value="1"/>
</dbReference>
<dbReference type="PROSITE" id="PS51318">
    <property type="entry name" value="TAT"/>
    <property type="match status" value="1"/>
</dbReference>
<evidence type="ECO:0000313" key="7">
    <source>
        <dbReference type="EMBL" id="HEF64554.1"/>
    </source>
</evidence>
<dbReference type="PROSITE" id="PS51257">
    <property type="entry name" value="PROKAR_LIPOPROTEIN"/>
    <property type="match status" value="1"/>
</dbReference>
<organism evidence="7">
    <name type="scientific">Thermomicrobium roseum</name>
    <dbReference type="NCBI Taxonomy" id="500"/>
    <lineage>
        <taxon>Bacteria</taxon>
        <taxon>Pseudomonadati</taxon>
        <taxon>Thermomicrobiota</taxon>
        <taxon>Thermomicrobia</taxon>
        <taxon>Thermomicrobiales</taxon>
        <taxon>Thermomicrobiaceae</taxon>
        <taxon>Thermomicrobium</taxon>
    </lineage>
</organism>
<feature type="region of interest" description="Disordered" evidence="4">
    <location>
        <begin position="34"/>
        <end position="77"/>
    </location>
</feature>
<dbReference type="Gene3D" id="3.40.190.10">
    <property type="entry name" value="Periplasmic binding protein-like II"/>
    <property type="match status" value="2"/>
</dbReference>
<sequence>MRLESRRLTRRRFVFALGAMTAGGLLAACGGGAATPTPAAAPTPTASTRQETTPTPTAAPVTTPTVAPTPTPRPAARKMRVTTIGAVSDAGIYIAMAKGYFAEVGIEIELDTAARTAGETIPLLSTGQLDISGGSFSAAHANAVAQGIRVPAVATKGSLSKGFGFHAIGVPKQAYERGDIRSVADLRGKKFAVTNDSGMDILEAERVLASGGLTLDDVELVVMRVPDMPAALQNEAIHAAELVEPTATIAIDQQGVAVALLRGDSLVQVIGDDFPIAGIFYGPHVANDRALAVAWMVAYLRGLRFYNEAVTSADRRQEVVEILKQYTPLKNDQLYQKMVWPGLRPDGRFDTSYLEAVQDIWLRRKSIQQKVPVEQLVDFSFLEEAAKQL</sequence>
<dbReference type="PANTHER" id="PTHR30024:SF47">
    <property type="entry name" value="TAURINE-BINDING PERIPLASMIC PROTEIN"/>
    <property type="match status" value="1"/>
</dbReference>
<dbReference type="SUPFAM" id="SSF53850">
    <property type="entry name" value="Periplasmic binding protein-like II"/>
    <property type="match status" value="1"/>
</dbReference>
<dbReference type="EMBL" id="DSJL01000007">
    <property type="protein sequence ID" value="HEF64554.1"/>
    <property type="molecule type" value="Genomic_DNA"/>
</dbReference>
<protein>
    <submittedName>
        <fullName evidence="7">ABC transporter substrate-binding protein</fullName>
    </submittedName>
</protein>
<dbReference type="InterPro" id="IPR006311">
    <property type="entry name" value="TAT_signal"/>
</dbReference>
<dbReference type="GO" id="GO:0042597">
    <property type="term" value="C:periplasmic space"/>
    <property type="evidence" value="ECO:0007669"/>
    <property type="project" value="UniProtKB-SubCell"/>
</dbReference>
<reference evidence="7" key="1">
    <citation type="journal article" date="2020" name="mSystems">
        <title>Genome- and Community-Level Interaction Insights into Carbon Utilization and Element Cycling Functions of Hydrothermarchaeota in Hydrothermal Sediment.</title>
        <authorList>
            <person name="Zhou Z."/>
            <person name="Liu Y."/>
            <person name="Xu W."/>
            <person name="Pan J."/>
            <person name="Luo Z.H."/>
            <person name="Li M."/>
        </authorList>
    </citation>
    <scope>NUCLEOTIDE SEQUENCE [LARGE SCALE GENOMIC DNA]</scope>
    <source>
        <strain evidence="7">SpSt-222</strain>
    </source>
</reference>
<feature type="compositionally biased region" description="Low complexity" evidence="4">
    <location>
        <begin position="34"/>
        <end position="66"/>
    </location>
</feature>
<feature type="signal peptide" evidence="5">
    <location>
        <begin position="1"/>
        <end position="27"/>
    </location>
</feature>
<dbReference type="Pfam" id="PF09084">
    <property type="entry name" value="NMT1"/>
    <property type="match status" value="1"/>
</dbReference>
<feature type="domain" description="SsuA/THI5-like" evidence="6">
    <location>
        <begin position="90"/>
        <end position="258"/>
    </location>
</feature>
<comment type="similarity">
    <text evidence="2">Belongs to the bacterial solute-binding protein SsuA/TauA family.</text>
</comment>
<accession>A0A7C1FWP5</accession>